<comment type="caution">
    <text evidence="2">The sequence shown here is derived from an EMBL/GenBank/DDBJ whole genome shotgun (WGS) entry which is preliminary data.</text>
</comment>
<dbReference type="CDD" id="cd00303">
    <property type="entry name" value="retropepsin_like"/>
    <property type="match status" value="1"/>
</dbReference>
<gene>
    <name evidence="2" type="ORF">MERR_LOCUS36231</name>
</gene>
<feature type="compositionally biased region" description="Basic and acidic residues" evidence="1">
    <location>
        <begin position="218"/>
        <end position="231"/>
    </location>
</feature>
<feature type="compositionally biased region" description="Basic residues" evidence="1">
    <location>
        <begin position="378"/>
        <end position="391"/>
    </location>
</feature>
<feature type="region of interest" description="Disordered" evidence="1">
    <location>
        <begin position="172"/>
        <end position="245"/>
    </location>
</feature>
<dbReference type="PANTHER" id="PTHR33067:SF31">
    <property type="entry name" value="RNA-DIRECTED DNA POLYMERASE"/>
    <property type="match status" value="1"/>
</dbReference>
<dbReference type="OrthoDB" id="1113345at2759"/>
<evidence type="ECO:0000313" key="2">
    <source>
        <dbReference type="EMBL" id="CAA7048996.1"/>
    </source>
</evidence>
<dbReference type="PANTHER" id="PTHR33067">
    <property type="entry name" value="RNA-DIRECTED DNA POLYMERASE-RELATED"/>
    <property type="match status" value="1"/>
</dbReference>
<name>A0A6D2K7S3_9BRAS</name>
<proteinExistence type="predicted"/>
<feature type="region of interest" description="Disordered" evidence="1">
    <location>
        <begin position="422"/>
        <end position="461"/>
    </location>
</feature>
<dbReference type="AlphaFoldDB" id="A0A6D2K7S3"/>
<dbReference type="SUPFAM" id="SSF50630">
    <property type="entry name" value="Acid proteases"/>
    <property type="match status" value="1"/>
</dbReference>
<accession>A0A6D2K7S3</accession>
<organism evidence="2 3">
    <name type="scientific">Microthlaspi erraticum</name>
    <dbReference type="NCBI Taxonomy" id="1685480"/>
    <lineage>
        <taxon>Eukaryota</taxon>
        <taxon>Viridiplantae</taxon>
        <taxon>Streptophyta</taxon>
        <taxon>Embryophyta</taxon>
        <taxon>Tracheophyta</taxon>
        <taxon>Spermatophyta</taxon>
        <taxon>Magnoliopsida</taxon>
        <taxon>eudicotyledons</taxon>
        <taxon>Gunneridae</taxon>
        <taxon>Pentapetalae</taxon>
        <taxon>rosids</taxon>
        <taxon>malvids</taxon>
        <taxon>Brassicales</taxon>
        <taxon>Brassicaceae</taxon>
        <taxon>Coluteocarpeae</taxon>
        <taxon>Microthlaspi</taxon>
    </lineage>
</organism>
<dbReference type="Proteomes" id="UP000467841">
    <property type="component" value="Unassembled WGS sequence"/>
</dbReference>
<keyword evidence="3" id="KW-1185">Reference proteome</keyword>
<feature type="region of interest" description="Disordered" evidence="1">
    <location>
        <begin position="356"/>
        <end position="392"/>
    </location>
</feature>
<dbReference type="EMBL" id="CACVBM020001402">
    <property type="protein sequence ID" value="CAA7048996.1"/>
    <property type="molecule type" value="Genomic_DNA"/>
</dbReference>
<reference evidence="2" key="1">
    <citation type="submission" date="2020-01" db="EMBL/GenBank/DDBJ databases">
        <authorList>
            <person name="Mishra B."/>
        </authorList>
    </citation>
    <scope>NUCLEOTIDE SEQUENCE [LARGE SCALE GENOMIC DNA]</scope>
</reference>
<evidence type="ECO:0000313" key="3">
    <source>
        <dbReference type="Proteomes" id="UP000467841"/>
    </source>
</evidence>
<sequence length="483" mass="54769">MIWPEENYPERESNRARKRRLFPKIIPKTDNSGKFVVPCIIKGNILEQSLCDTGANVNIMSKRIADKIGLTKIEPSSISINYADSFSQTPYGFVPNVMVQIGNCSIPTDFQIVEMRESSHRPLIFGTPFLSTVGAIFDFPNQRISFNKVNKGMFFPMCSTKNSFVDMVQEEKATLKPPQEGETEETIKEDPIPKPKQLAKQARSKTKAPTPKPPKGSTKIEDEAKPRRRLENLGSSAKGHSWRDCLSSCESPTRYSLQGEKTWRIKDASCLHLLLSAKPYSQAKDLKQALHGRQPMRIEGEKGVKTQSAPNHWPRTRKRDFGRAIPIWPTVTVEPGRNNVLGRIFLCATENVRRTRDRERTGRDRPDFVSERTDRAGRSGKHARPRPKFSRQNRIWPTKSLDRDKIMAIGPKLFSAKVPMAKTKGNESMKKKKNPFMEPPKKQIKLGSSSSNARAAIPTSPHSIDAIKNMWRVQEEEKMIGHL</sequence>
<evidence type="ECO:0000256" key="1">
    <source>
        <dbReference type="SAM" id="MobiDB-lite"/>
    </source>
</evidence>
<dbReference type="InterPro" id="IPR021109">
    <property type="entry name" value="Peptidase_aspartic_dom_sf"/>
</dbReference>
<feature type="compositionally biased region" description="Basic and acidic residues" evidence="1">
    <location>
        <begin position="356"/>
        <end position="377"/>
    </location>
</feature>
<protein>
    <submittedName>
        <fullName evidence="2">Uncharacterized protein</fullName>
    </submittedName>
</protein>
<dbReference type="Gene3D" id="2.40.70.10">
    <property type="entry name" value="Acid Proteases"/>
    <property type="match status" value="1"/>
</dbReference>